<proteinExistence type="inferred from homology"/>
<name>A0A1Q9HA69_9VIBR</name>
<dbReference type="GO" id="GO:0006950">
    <property type="term" value="P:response to stress"/>
    <property type="evidence" value="ECO:0007669"/>
    <property type="project" value="UniProtKB-ARBA"/>
</dbReference>
<dbReference type="SUPFAM" id="SSF50814">
    <property type="entry name" value="Lipocalins"/>
    <property type="match status" value="1"/>
</dbReference>
<dbReference type="PANTHER" id="PTHR10612:SF34">
    <property type="entry name" value="APOLIPOPROTEIN D"/>
    <property type="match status" value="1"/>
</dbReference>
<dbReference type="OrthoDB" id="9793905at2"/>
<dbReference type="RefSeq" id="WP_075710928.1">
    <property type="nucleotide sequence ID" value="NZ_MJMJ01000045.1"/>
</dbReference>
<evidence type="ECO:0000256" key="1">
    <source>
        <dbReference type="ARBA" id="ARBA00006889"/>
    </source>
</evidence>
<feature type="domain" description="Lipocalin/cytosolic fatty-acid binding" evidence="4">
    <location>
        <begin position="30"/>
        <end position="169"/>
    </location>
</feature>
<evidence type="ECO:0000256" key="3">
    <source>
        <dbReference type="PIRSR" id="PIRSR036893-52"/>
    </source>
</evidence>
<dbReference type="PANTHER" id="PTHR10612">
    <property type="entry name" value="APOLIPOPROTEIN D"/>
    <property type="match status" value="1"/>
</dbReference>
<accession>A0A1Q9HA69</accession>
<keyword evidence="2" id="KW-0446">Lipid-binding</keyword>
<dbReference type="STRING" id="1381081.BIY22_13625"/>
<gene>
    <name evidence="5" type="ORF">BIY22_13625</name>
</gene>
<comment type="similarity">
    <text evidence="1 2">Belongs to the calycin superfamily. Lipocalin family.</text>
</comment>
<keyword evidence="2" id="KW-0472">Membrane</keyword>
<dbReference type="Pfam" id="PF08212">
    <property type="entry name" value="Lipocalin_2"/>
    <property type="match status" value="1"/>
</dbReference>
<dbReference type="PIRSF" id="PIRSF036893">
    <property type="entry name" value="Lipocalin_ApoD"/>
    <property type="match status" value="1"/>
</dbReference>
<dbReference type="PROSITE" id="PS51257">
    <property type="entry name" value="PROKAR_LIPOPROTEIN"/>
    <property type="match status" value="1"/>
</dbReference>
<feature type="lipid moiety-binding region" description="S-diacylglycerol cysteine" evidence="3">
    <location>
        <position position="16"/>
    </location>
</feature>
<reference evidence="5 6" key="1">
    <citation type="submission" date="2016-09" db="EMBL/GenBank/DDBJ databases">
        <title>Genomic Taxonomy of the Vibrionaceae.</title>
        <authorList>
            <person name="Gonzalez-Castillo A."/>
            <person name="Gomez-Gil B."/>
            <person name="Enciso-Ibarra K."/>
        </authorList>
    </citation>
    <scope>NUCLEOTIDE SEQUENCE [LARGE SCALE GENOMIC DNA]</scope>
    <source>
        <strain evidence="5 6">CAIM 703</strain>
    </source>
</reference>
<dbReference type="InterPro" id="IPR012674">
    <property type="entry name" value="Calycin"/>
</dbReference>
<dbReference type="GO" id="GO:0009279">
    <property type="term" value="C:cell outer membrane"/>
    <property type="evidence" value="ECO:0007669"/>
    <property type="project" value="UniProtKB-SubCell"/>
</dbReference>
<dbReference type="InterPro" id="IPR022272">
    <property type="entry name" value="Lipocalin_CS"/>
</dbReference>
<dbReference type="Proteomes" id="UP000186313">
    <property type="component" value="Unassembled WGS sequence"/>
</dbReference>
<sequence length="170" mass="19477">MKFVVVLLGMLSLSGCLGMPERVKPVDNFELSRYEGKWYEIARLDHSFEEGLERVTAEYLPLEKSGVAVINRGYDPVEKAWQQADGKAFFVNRDDIGHLQVSFFGPFYSSYVVFGLDKEDYQYAFVSGPTLDYLWLLARTPQVPQSVIDKFIEDAQSRGFDTDNLIFVKH</sequence>
<dbReference type="GO" id="GO:0008289">
    <property type="term" value="F:lipid binding"/>
    <property type="evidence" value="ECO:0007669"/>
    <property type="project" value="UniProtKB-UniRule"/>
</dbReference>
<evidence type="ECO:0000313" key="5">
    <source>
        <dbReference type="EMBL" id="OLQ85919.1"/>
    </source>
</evidence>
<comment type="function">
    <text evidence="2">Involved in the storage or transport of lipids necessary for membrane maintenance under stressful conditions. Displays a binding preference for lysophospholipids.</text>
</comment>
<feature type="lipid moiety-binding region" description="N-palmitoyl cysteine" evidence="3">
    <location>
        <position position="16"/>
    </location>
</feature>
<dbReference type="Gene3D" id="2.40.128.20">
    <property type="match status" value="1"/>
</dbReference>
<comment type="subcellular location">
    <subcellularLocation>
        <location evidence="2">Cell outer membrane</location>
    </subcellularLocation>
</comment>
<dbReference type="PROSITE" id="PS00213">
    <property type="entry name" value="LIPOCALIN"/>
    <property type="match status" value="1"/>
</dbReference>
<evidence type="ECO:0000313" key="6">
    <source>
        <dbReference type="Proteomes" id="UP000186313"/>
    </source>
</evidence>
<comment type="subunit">
    <text evidence="2">Homodimer.</text>
</comment>
<comment type="caution">
    <text evidence="5">The sequence shown here is derived from an EMBL/GenBank/DDBJ whole genome shotgun (WGS) entry which is preliminary data.</text>
</comment>
<evidence type="ECO:0000259" key="4">
    <source>
        <dbReference type="Pfam" id="PF08212"/>
    </source>
</evidence>
<dbReference type="InterPro" id="IPR000566">
    <property type="entry name" value="Lipocln_cytosolic_FA-bd_dom"/>
</dbReference>
<organism evidence="5 6">
    <name type="scientific">Vibrio panuliri</name>
    <dbReference type="NCBI Taxonomy" id="1381081"/>
    <lineage>
        <taxon>Bacteria</taxon>
        <taxon>Pseudomonadati</taxon>
        <taxon>Pseudomonadota</taxon>
        <taxon>Gammaproteobacteria</taxon>
        <taxon>Vibrionales</taxon>
        <taxon>Vibrionaceae</taxon>
        <taxon>Vibrio</taxon>
    </lineage>
</organism>
<dbReference type="EMBL" id="MJMJ01000045">
    <property type="protein sequence ID" value="OLQ85919.1"/>
    <property type="molecule type" value="Genomic_DNA"/>
</dbReference>
<evidence type="ECO:0000256" key="2">
    <source>
        <dbReference type="PIRNR" id="PIRNR036893"/>
    </source>
</evidence>
<dbReference type="PRINTS" id="PR01171">
    <property type="entry name" value="BCTLIPOCALIN"/>
</dbReference>
<keyword evidence="2 3" id="KW-0449">Lipoprotein</keyword>
<dbReference type="CDD" id="cd19438">
    <property type="entry name" value="lipocalin_Blc-like"/>
    <property type="match status" value="1"/>
</dbReference>
<keyword evidence="2" id="KW-0998">Cell outer membrane</keyword>
<protein>
    <recommendedName>
        <fullName evidence="2">Outer membrane lipoprotein Blc</fullName>
    </recommendedName>
</protein>
<dbReference type="InterPro" id="IPR047202">
    <property type="entry name" value="Lipocalin_Blc-like_dom"/>
</dbReference>
<keyword evidence="3" id="KW-0564">Palmitate</keyword>
<dbReference type="InterPro" id="IPR002446">
    <property type="entry name" value="Lipocalin_bac"/>
</dbReference>
<dbReference type="AlphaFoldDB" id="A0A1Q9HA69"/>
<dbReference type="InterPro" id="IPR022271">
    <property type="entry name" value="Lipocalin_ApoD"/>
</dbReference>